<evidence type="ECO:0000313" key="4">
    <source>
        <dbReference type="Proteomes" id="UP000471152"/>
    </source>
</evidence>
<dbReference type="EMBL" id="JAAGWB010000013">
    <property type="protein sequence ID" value="NEN50522.1"/>
    <property type="molecule type" value="Genomic_DNA"/>
</dbReference>
<evidence type="ECO:0000313" key="3">
    <source>
        <dbReference type="Proteomes" id="UP000468828"/>
    </source>
</evidence>
<name>A0A6P0H4E6_9ACTN</name>
<proteinExistence type="predicted"/>
<protein>
    <submittedName>
        <fullName evidence="2">Uncharacterized protein</fullName>
    </submittedName>
</protein>
<reference evidence="1 3" key="1">
    <citation type="submission" date="2020-01" db="EMBL/GenBank/DDBJ databases">
        <title>the WGS Modestobacter muralis CPCC 204518.</title>
        <authorList>
            <person name="Jiang Z."/>
        </authorList>
    </citation>
    <scope>NUCLEOTIDE SEQUENCE [LARGE SCALE GENOMIC DNA]</scope>
    <source>
        <strain evidence="1 3">DSM 100205</strain>
    </source>
</reference>
<comment type="caution">
    <text evidence="2">The sequence shown here is derived from an EMBL/GenBank/DDBJ whole genome shotgun (WGS) entry which is preliminary data.</text>
</comment>
<dbReference type="EMBL" id="JAAGWH010000013">
    <property type="protein sequence ID" value="NEK93755.1"/>
    <property type="molecule type" value="Genomic_DNA"/>
</dbReference>
<dbReference type="Proteomes" id="UP000468828">
    <property type="component" value="Unassembled WGS sequence"/>
</dbReference>
<sequence length="207" mass="21413">MRSATARRPRSRRARARLVAVASATGALLLAVTVVWQSASAGFTDSTAPLRATAGTATITLTDDDAEGKLFTVTGLRPGDSTGPRCITVRSTNSTVGPTARPSDVRMYATGLSSQRSLAGWLTVGVRIGTGGGYAGCTGFQSKAQVFSGHLTDFPADSWSNGRNSWTAPAAGETRTYEITVTLDAATPTSAQGGSAGATFVWESRFS</sequence>
<evidence type="ECO:0000313" key="1">
    <source>
        <dbReference type="EMBL" id="NEK93755.1"/>
    </source>
</evidence>
<accession>A0A6P0H4E6</accession>
<dbReference type="AlphaFoldDB" id="A0A6P0H4E6"/>
<reference evidence="2 4" key="2">
    <citation type="submission" date="2020-02" db="EMBL/GenBank/DDBJ databases">
        <title>The WGS of Modestobacter muralis DSM 100205.</title>
        <authorList>
            <person name="Jiang Z."/>
        </authorList>
    </citation>
    <scope>NUCLEOTIDE SEQUENCE [LARGE SCALE GENOMIC DNA]</scope>
    <source>
        <strain evidence="2 4">DSM 100205</strain>
    </source>
</reference>
<keyword evidence="3" id="KW-1185">Reference proteome</keyword>
<evidence type="ECO:0000313" key="2">
    <source>
        <dbReference type="EMBL" id="NEN50522.1"/>
    </source>
</evidence>
<dbReference type="RefSeq" id="WP_163610160.1">
    <property type="nucleotide sequence ID" value="NZ_JAAGWB010000013.1"/>
</dbReference>
<dbReference type="Proteomes" id="UP000471152">
    <property type="component" value="Unassembled WGS sequence"/>
</dbReference>
<organism evidence="2 4">
    <name type="scientific">Modestobacter muralis</name>
    <dbReference type="NCBI Taxonomy" id="1608614"/>
    <lineage>
        <taxon>Bacteria</taxon>
        <taxon>Bacillati</taxon>
        <taxon>Actinomycetota</taxon>
        <taxon>Actinomycetes</taxon>
        <taxon>Geodermatophilales</taxon>
        <taxon>Geodermatophilaceae</taxon>
        <taxon>Modestobacter</taxon>
    </lineage>
</organism>
<gene>
    <name evidence="2" type="ORF">G3R41_06130</name>
    <name evidence="1" type="ORF">GCU67_06130</name>
</gene>